<dbReference type="HOGENOM" id="CLU_1676698_0_0_0"/>
<feature type="signal peptide" evidence="1">
    <location>
        <begin position="1"/>
        <end position="28"/>
    </location>
</feature>
<dbReference type="EMBL" id="CP000473">
    <property type="protein sequence ID" value="ABJ88623.1"/>
    <property type="molecule type" value="Genomic_DNA"/>
</dbReference>
<evidence type="ECO:0000256" key="1">
    <source>
        <dbReference type="SAM" id="SignalP"/>
    </source>
</evidence>
<dbReference type="STRING" id="234267.Acid_7725"/>
<protein>
    <submittedName>
        <fullName evidence="2">Uncharacterized protein</fullName>
    </submittedName>
</protein>
<dbReference type="AlphaFoldDB" id="Q01NZ7"/>
<name>Q01NZ7_SOLUE</name>
<sequence length="157" mass="17725" precursor="true">MISTFIRGTATILAAALYLAFSLPQARAQDANRDTVYAKTDVADIVERVARRTGSFKDDFDKAVAHSIPDSDKMEDKAKHRADDLHDSAKKLKDVFGDKHDKNDPKVREQVDRTLSAASDLNRVMLEFRYTEKLQRDWDLLKSDLNGLAAVYNLPPM</sequence>
<accession>Q01NZ7</accession>
<gene>
    <name evidence="2" type="ordered locus">Acid_7725</name>
</gene>
<feature type="chain" id="PRO_5004162408" evidence="1">
    <location>
        <begin position="29"/>
        <end position="157"/>
    </location>
</feature>
<keyword evidence="1" id="KW-0732">Signal</keyword>
<organism evidence="2">
    <name type="scientific">Solibacter usitatus (strain Ellin6076)</name>
    <dbReference type="NCBI Taxonomy" id="234267"/>
    <lineage>
        <taxon>Bacteria</taxon>
        <taxon>Pseudomonadati</taxon>
        <taxon>Acidobacteriota</taxon>
        <taxon>Terriglobia</taxon>
        <taxon>Bryobacterales</taxon>
        <taxon>Solibacteraceae</taxon>
        <taxon>Candidatus Solibacter</taxon>
    </lineage>
</organism>
<evidence type="ECO:0000313" key="2">
    <source>
        <dbReference type="EMBL" id="ABJ88623.1"/>
    </source>
</evidence>
<dbReference type="InParanoid" id="Q01NZ7"/>
<reference evidence="2" key="1">
    <citation type="submission" date="2006-10" db="EMBL/GenBank/DDBJ databases">
        <title>Complete sequence of Solibacter usitatus Ellin6076.</title>
        <authorList>
            <consortium name="US DOE Joint Genome Institute"/>
            <person name="Copeland A."/>
            <person name="Lucas S."/>
            <person name="Lapidus A."/>
            <person name="Barry K."/>
            <person name="Detter J.C."/>
            <person name="Glavina del Rio T."/>
            <person name="Hammon N."/>
            <person name="Israni S."/>
            <person name="Dalin E."/>
            <person name="Tice H."/>
            <person name="Pitluck S."/>
            <person name="Thompson L.S."/>
            <person name="Brettin T."/>
            <person name="Bruce D."/>
            <person name="Han C."/>
            <person name="Tapia R."/>
            <person name="Gilna P."/>
            <person name="Schmutz J."/>
            <person name="Larimer F."/>
            <person name="Land M."/>
            <person name="Hauser L."/>
            <person name="Kyrpides N."/>
            <person name="Mikhailova N."/>
            <person name="Janssen P.H."/>
            <person name="Kuske C.R."/>
            <person name="Richardson P."/>
        </authorList>
    </citation>
    <scope>NUCLEOTIDE SEQUENCE</scope>
    <source>
        <strain evidence="2">Ellin6076</strain>
    </source>
</reference>
<dbReference type="KEGG" id="sus:Acid_7725"/>
<proteinExistence type="predicted"/>